<dbReference type="Proteomes" id="UP000011083">
    <property type="component" value="Unassembled WGS sequence"/>
</dbReference>
<keyword evidence="6" id="KW-0256">Endoplasmic reticulum</keyword>
<evidence type="ECO:0000313" key="13">
    <source>
        <dbReference type="EMBL" id="ELR15183.1"/>
    </source>
</evidence>
<dbReference type="PANTHER" id="PTHR13448">
    <property type="entry name" value="TRANSMEMBRANE PROTEIN 214"/>
    <property type="match status" value="1"/>
</dbReference>
<keyword evidence="9" id="KW-0325">Glycoprotein</keyword>
<dbReference type="KEGG" id="acan:ACA1_217760"/>
<dbReference type="InterPro" id="IPR019308">
    <property type="entry name" value="TMEM214"/>
</dbReference>
<evidence type="ECO:0000256" key="9">
    <source>
        <dbReference type="ARBA" id="ARBA00023180"/>
    </source>
</evidence>
<evidence type="ECO:0000256" key="8">
    <source>
        <dbReference type="ARBA" id="ARBA00023136"/>
    </source>
</evidence>
<keyword evidence="8 12" id="KW-0472">Membrane</keyword>
<feature type="compositionally biased region" description="Basic residues" evidence="11">
    <location>
        <begin position="136"/>
        <end position="150"/>
    </location>
</feature>
<dbReference type="GO" id="GO:0005789">
    <property type="term" value="C:endoplasmic reticulum membrane"/>
    <property type="evidence" value="ECO:0007669"/>
    <property type="project" value="UniProtKB-SubCell"/>
</dbReference>
<evidence type="ECO:0000256" key="2">
    <source>
        <dbReference type="ARBA" id="ARBA00007984"/>
    </source>
</evidence>
<evidence type="ECO:0000256" key="10">
    <source>
        <dbReference type="ARBA" id="ARBA00024938"/>
    </source>
</evidence>
<feature type="region of interest" description="Disordered" evidence="11">
    <location>
        <begin position="568"/>
        <end position="600"/>
    </location>
</feature>
<dbReference type="EMBL" id="KB008036">
    <property type="protein sequence ID" value="ELR15183.1"/>
    <property type="molecule type" value="Genomic_DNA"/>
</dbReference>
<accession>L8GRB1</accession>
<comment type="similarity">
    <text evidence="2">Belongs to the TMEM214 family.</text>
</comment>
<dbReference type="PANTHER" id="PTHR13448:SF0">
    <property type="entry name" value="TRANSMEMBRANE PROTEIN 214"/>
    <property type="match status" value="1"/>
</dbReference>
<protein>
    <submittedName>
        <fullName evidence="13">Uncharacterized protein</fullName>
    </submittedName>
</protein>
<comment type="function">
    <text evidence="10">Critical mediator, in cooperation with CASP4, of endoplasmic reticulum-stress induced apoptosis. Required or the activation of CASP4 following endoplasmic reticulum stress.</text>
</comment>
<dbReference type="VEuPathDB" id="AmoebaDB:ACA1_217760"/>
<gene>
    <name evidence="13" type="ORF">ACA1_217760</name>
</gene>
<reference evidence="13 14" key="1">
    <citation type="journal article" date="2013" name="Genome Biol.">
        <title>Genome of Acanthamoeba castellanii highlights extensive lateral gene transfer and early evolution of tyrosine kinase signaling.</title>
        <authorList>
            <person name="Clarke M."/>
            <person name="Lohan A.J."/>
            <person name="Liu B."/>
            <person name="Lagkouvardos I."/>
            <person name="Roy S."/>
            <person name="Zafar N."/>
            <person name="Bertelli C."/>
            <person name="Schilde C."/>
            <person name="Kianianmomeni A."/>
            <person name="Burglin T.R."/>
            <person name="Frech C."/>
            <person name="Turcotte B."/>
            <person name="Kopec K.O."/>
            <person name="Synnott J.M."/>
            <person name="Choo C."/>
            <person name="Paponov I."/>
            <person name="Finkler A."/>
            <person name="Soon Heng Tan C."/>
            <person name="Hutchins A.P."/>
            <person name="Weinmeier T."/>
            <person name="Rattei T."/>
            <person name="Chu J.S."/>
            <person name="Gimenez G."/>
            <person name="Irimia M."/>
            <person name="Rigden D.J."/>
            <person name="Fitzpatrick D.A."/>
            <person name="Lorenzo-Morales J."/>
            <person name="Bateman A."/>
            <person name="Chiu C.H."/>
            <person name="Tang P."/>
            <person name="Hegemann P."/>
            <person name="Fromm H."/>
            <person name="Raoult D."/>
            <person name="Greub G."/>
            <person name="Miranda-Saavedra D."/>
            <person name="Chen N."/>
            <person name="Nash P."/>
            <person name="Ginger M.L."/>
            <person name="Horn M."/>
            <person name="Schaap P."/>
            <person name="Caler L."/>
            <person name="Loftus B."/>
        </authorList>
    </citation>
    <scope>NUCLEOTIDE SEQUENCE [LARGE SCALE GENOMIC DNA]</scope>
    <source>
        <strain evidence="13 14">Neff</strain>
    </source>
</reference>
<organism evidence="13 14">
    <name type="scientific">Acanthamoeba castellanii (strain ATCC 30010 / Neff)</name>
    <dbReference type="NCBI Taxonomy" id="1257118"/>
    <lineage>
        <taxon>Eukaryota</taxon>
        <taxon>Amoebozoa</taxon>
        <taxon>Discosea</taxon>
        <taxon>Longamoebia</taxon>
        <taxon>Centramoebida</taxon>
        <taxon>Acanthamoebidae</taxon>
        <taxon>Acanthamoeba</taxon>
    </lineage>
</organism>
<evidence type="ECO:0000256" key="7">
    <source>
        <dbReference type="ARBA" id="ARBA00022989"/>
    </source>
</evidence>
<dbReference type="RefSeq" id="XP_004337196.1">
    <property type="nucleotide sequence ID" value="XM_004337148.1"/>
</dbReference>
<evidence type="ECO:0000256" key="5">
    <source>
        <dbReference type="ARBA" id="ARBA00022703"/>
    </source>
</evidence>
<dbReference type="AlphaFoldDB" id="L8GRB1"/>
<evidence type="ECO:0000313" key="14">
    <source>
        <dbReference type="Proteomes" id="UP000011083"/>
    </source>
</evidence>
<dbReference type="GO" id="GO:0005794">
    <property type="term" value="C:Golgi apparatus"/>
    <property type="evidence" value="ECO:0007669"/>
    <property type="project" value="TreeGrafter"/>
</dbReference>
<sequence>MSSNGWQVVDTKQRKAEKQQQKGIEKKKLQKQIEQERQKRKEEEERLSYSGWGPEDEDAKKKKKALKAKLAQQKPKKRELPQVADSNPFTAATIYTQLRAFEEAKEKKARAQQSALEWKAKEAERAAEAEAEIKRRKEKERKKKKPKKPSVAHLSAALDVASCRTYMEELSSRYPAKYDVQLMALADFFESKFGKASLGPAKLLDEKSFARKLEIPYAYLDDAVAEALQTWLATVPPTVMAEFTQFLLNEVFSAEKNHKTSGIGLRMLLAAIARGFPDVVRGAVDHASFVQKYLGDSPATYPKHEPNVLSEDTALLRANFVPVLVWYFGQTIEDHPALAFDLWAEFLLPFLLVSAPETIRTLVLDYFHLLFTDVGGKVKRADPVVTARALERLAAYRESVSENQLKKGAINPIYLAIENAIVWRNSSSVHNYLNVYLRRAASANKHVRDEAQKKVLRALAVDKESYQTWDSLYPRYVLQSTQVILFLTDKWDKYVLTQDKGTIQASDVAETVHNFLYTNEKLAESHYRLTTRVKKGAKAKKEAKADQADVEASTAACRELLRRTGAKVSVTASSRPTSRSRAQHAAAASSRASSASSSSSGFLGTLVYLLLFVALVAAIAVLYLRQTQPETYEELLRTGLAYYREGQAHAAVLTAQASAKAQDLLAQAYELKAKYMAQAQPLLAQASAKAQELLAQAHELKAKYMPATASPAAAVAGKA</sequence>
<keyword evidence="4 12" id="KW-0812">Transmembrane</keyword>
<evidence type="ECO:0000256" key="11">
    <source>
        <dbReference type="SAM" id="MobiDB-lite"/>
    </source>
</evidence>
<proteinExistence type="inferred from homology"/>
<comment type="subunit">
    <text evidence="3">Constitutively interacts with CASP4; required for the localization of procaspase 4 to the ER.</text>
</comment>
<keyword evidence="14" id="KW-1185">Reference proteome</keyword>
<keyword evidence="7 12" id="KW-1133">Transmembrane helix</keyword>
<dbReference type="GeneID" id="14915782"/>
<name>L8GRB1_ACACF</name>
<evidence type="ECO:0000256" key="3">
    <source>
        <dbReference type="ARBA" id="ARBA00011720"/>
    </source>
</evidence>
<comment type="subcellular location">
    <subcellularLocation>
        <location evidence="1">Endoplasmic reticulum membrane</location>
        <topology evidence="1">Multi-pass membrane protein</topology>
    </subcellularLocation>
</comment>
<dbReference type="OMA" id="DWINHRP"/>
<feature type="compositionally biased region" description="Basic and acidic residues" evidence="11">
    <location>
        <begin position="11"/>
        <end position="47"/>
    </location>
</feature>
<evidence type="ECO:0000256" key="1">
    <source>
        <dbReference type="ARBA" id="ARBA00004477"/>
    </source>
</evidence>
<dbReference type="STRING" id="1257118.L8GRB1"/>
<feature type="region of interest" description="Disordered" evidence="11">
    <location>
        <begin position="129"/>
        <end position="151"/>
    </location>
</feature>
<feature type="transmembrane region" description="Helical" evidence="12">
    <location>
        <begin position="601"/>
        <end position="624"/>
    </location>
</feature>
<evidence type="ECO:0000256" key="6">
    <source>
        <dbReference type="ARBA" id="ARBA00022824"/>
    </source>
</evidence>
<dbReference type="Pfam" id="PF10151">
    <property type="entry name" value="TMEM214"/>
    <property type="match status" value="1"/>
</dbReference>
<evidence type="ECO:0000256" key="4">
    <source>
        <dbReference type="ARBA" id="ARBA00022692"/>
    </source>
</evidence>
<keyword evidence="5" id="KW-0053">Apoptosis</keyword>
<evidence type="ECO:0000256" key="12">
    <source>
        <dbReference type="SAM" id="Phobius"/>
    </source>
</evidence>
<feature type="region of interest" description="Disordered" evidence="11">
    <location>
        <begin position="1"/>
        <end position="88"/>
    </location>
</feature>